<proteinExistence type="inferred from homology"/>
<dbReference type="NCBIfam" id="TIGR00756">
    <property type="entry name" value="PPR"/>
    <property type="match status" value="11"/>
</dbReference>
<sequence length="1063" mass="119948">MHNYPTAKLSINPLLRTQLPRPLSSSSSSSLHGYISNSSCLQTLLKRGFHPTVEHLNRHLLFLSESHRFNSVIHFFPQLESNNIKPNSYSHSFLARALLNLRRFDEAEHLMRKAPNFARSSMWDSLIQGYCVHQRDPEKGFSVLLDCFGKDGILPSSYTFCSLIHSFSSLGMMGRAIEVLELMSDEKVKEGDLVEAFRKHKLMSDKRITGDVISYTTLIDGFSKEWSVEKAGGVLAKMRKEGLKPNLITYTAVILGFCRKGKLEEAVTLFRRIEDMGIVLDEFLYATLIYGACKKGDYDFVFDLLDEMEKKGISPGVITYNIVINGLCKVGRTSKADEFSKGMLGDIVTYTTLLNGYIGEESIEGVLETKKRFEETGLRIDTVMCNILMKASFLVGIFEEAYALYKRMEDIGLTPNAFTYCILIDGFCKAGRIDQALEIFDDFRKSSIPSVACYNCIIHGLCKNSMIGIAIDVLIELIQEDLPIDLKVPVMLIKAAFREESAEGVLDFVSRIEKLQPHIYSFVCNEAICLLCKRGFPDLARDVYVMMRWRSLAVTSKSYYLILKKLIHHKDRQAYVHPLLGMFVRDHGIVDPGVGKIVVLYSCMTDTNMGLQFLDKMKKENLVLTLPFAVFEKLVDDGRALDAYKLVIDAKDDYLSNMDVVDYTIIIGGLCKGGYINEALDLCSFARKKGTALNIISYNMIIKGLCRHGRLIEAFRLYDSLERIGLVPSEITYATLIDVLCKERLMLEADKLFQAMVLRGNEPGIHVYNSFIDGYCKIGQLEDALKTLEKVELKGLELDGFTVSALINGYCLKGDMEGALGFFCEFKNRCVLPDFLGFLNLVRGLSTKGRIDEARSVLREMLRSQSVAGLISKVEDSDIGDDSVYNFLVGLCEQGSVKEAIIVLNEIASMYFPASRFQGDEYQLREHNESHEEEIGTAEETEDMMNNETREFKFPHDFDCFYSQVAKLCSTGETQMANSILKNGFLSSGGLAVSFLASRLLCMSTIISWQCDACFNLLKHKMMWRSSSFEHESRNTATLANSYSSQPGIFWLSSTLWKQRYNV</sequence>
<dbReference type="Pfam" id="PF12854">
    <property type="entry name" value="PPR_1"/>
    <property type="match status" value="2"/>
</dbReference>
<protein>
    <recommendedName>
        <fullName evidence="6">Pentatricopeptide repeat-containing protein At5g57250, mitochondrial</fullName>
    </recommendedName>
</protein>
<reference evidence="4 5" key="1">
    <citation type="submission" date="2017-11" db="EMBL/GenBank/DDBJ databases">
        <title>De-novo sequencing of pomegranate (Punica granatum L.) genome.</title>
        <authorList>
            <person name="Akparov Z."/>
            <person name="Amiraslanov A."/>
            <person name="Hajiyeva S."/>
            <person name="Abbasov M."/>
            <person name="Kaur K."/>
            <person name="Hamwieh A."/>
            <person name="Solovyev V."/>
            <person name="Salamov A."/>
            <person name="Braich B."/>
            <person name="Kosarev P."/>
            <person name="Mahmoud A."/>
            <person name="Hajiyev E."/>
            <person name="Babayeva S."/>
            <person name="Izzatullayeva V."/>
            <person name="Mammadov A."/>
            <person name="Mammadov A."/>
            <person name="Sharifova S."/>
            <person name="Ojaghi J."/>
            <person name="Eynullazada K."/>
            <person name="Bayramov B."/>
            <person name="Abdulazimova A."/>
            <person name="Shahmuradov I."/>
        </authorList>
    </citation>
    <scope>NUCLEOTIDE SEQUENCE [LARGE SCALE GENOMIC DNA]</scope>
    <source>
        <strain evidence="5">cv. AG2017</strain>
        <tissue evidence="4">Leaf</tissue>
    </source>
</reference>
<comment type="similarity">
    <text evidence="1">Belongs to the PPR family. P subfamily.</text>
</comment>
<feature type="repeat" description="PPR" evidence="3">
    <location>
        <begin position="729"/>
        <end position="763"/>
    </location>
</feature>
<comment type="caution">
    <text evidence="4">The sequence shown here is derived from an EMBL/GenBank/DDBJ whole genome shotgun (WGS) entry which is preliminary data.</text>
</comment>
<evidence type="ECO:0008006" key="6">
    <source>
        <dbReference type="Google" id="ProtNLM"/>
    </source>
</evidence>
<evidence type="ECO:0000256" key="1">
    <source>
        <dbReference type="ARBA" id="ARBA00007626"/>
    </source>
</evidence>
<organism evidence="4 5">
    <name type="scientific">Punica granatum</name>
    <name type="common">Pomegranate</name>
    <dbReference type="NCBI Taxonomy" id="22663"/>
    <lineage>
        <taxon>Eukaryota</taxon>
        <taxon>Viridiplantae</taxon>
        <taxon>Streptophyta</taxon>
        <taxon>Embryophyta</taxon>
        <taxon>Tracheophyta</taxon>
        <taxon>Spermatophyta</taxon>
        <taxon>Magnoliopsida</taxon>
        <taxon>eudicotyledons</taxon>
        <taxon>Gunneridae</taxon>
        <taxon>Pentapetalae</taxon>
        <taxon>rosids</taxon>
        <taxon>malvids</taxon>
        <taxon>Myrtales</taxon>
        <taxon>Lythraceae</taxon>
        <taxon>Punica</taxon>
    </lineage>
</organism>
<evidence type="ECO:0000256" key="2">
    <source>
        <dbReference type="ARBA" id="ARBA00022737"/>
    </source>
</evidence>
<feature type="repeat" description="PPR" evidence="3">
    <location>
        <begin position="246"/>
        <end position="280"/>
    </location>
</feature>
<evidence type="ECO:0000256" key="3">
    <source>
        <dbReference type="PROSITE-ProRule" id="PRU00708"/>
    </source>
</evidence>
<feature type="repeat" description="PPR" evidence="3">
    <location>
        <begin position="764"/>
        <end position="798"/>
    </location>
</feature>
<dbReference type="Pfam" id="PF13041">
    <property type="entry name" value="PPR_2"/>
    <property type="match status" value="4"/>
</dbReference>
<feature type="repeat" description="PPR" evidence="3">
    <location>
        <begin position="659"/>
        <end position="693"/>
    </location>
</feature>
<dbReference type="Gene3D" id="1.25.40.10">
    <property type="entry name" value="Tetratricopeptide repeat domain"/>
    <property type="match status" value="7"/>
</dbReference>
<evidence type="ECO:0000313" key="5">
    <source>
        <dbReference type="Proteomes" id="UP000233551"/>
    </source>
</evidence>
<evidence type="ECO:0000313" key="4">
    <source>
        <dbReference type="EMBL" id="PKI46134.1"/>
    </source>
</evidence>
<dbReference type="AlphaFoldDB" id="A0A2I0IQ55"/>
<accession>A0A2I0IQ55</accession>
<dbReference type="Pfam" id="PF01535">
    <property type="entry name" value="PPR"/>
    <property type="match status" value="3"/>
</dbReference>
<dbReference type="PANTHER" id="PTHR47447">
    <property type="entry name" value="OS03G0856100 PROTEIN"/>
    <property type="match status" value="1"/>
</dbReference>
<feature type="repeat" description="PPR" evidence="3">
    <location>
        <begin position="834"/>
        <end position="868"/>
    </location>
</feature>
<dbReference type="InterPro" id="IPR011990">
    <property type="entry name" value="TPR-like_helical_dom_sf"/>
</dbReference>
<gene>
    <name evidence="4" type="ORF">CRG98_033467</name>
</gene>
<feature type="repeat" description="PPR" evidence="3">
    <location>
        <begin position="156"/>
        <end position="190"/>
    </location>
</feature>
<name>A0A2I0IQ55_PUNGR</name>
<feature type="repeat" description="PPR" evidence="3">
    <location>
        <begin position="281"/>
        <end position="315"/>
    </location>
</feature>
<dbReference type="Proteomes" id="UP000233551">
    <property type="component" value="Unassembled WGS sequence"/>
</dbReference>
<dbReference type="InterPro" id="IPR002885">
    <property type="entry name" value="PPR_rpt"/>
</dbReference>
<feature type="repeat" description="PPR" evidence="3">
    <location>
        <begin position="694"/>
        <end position="728"/>
    </location>
</feature>
<feature type="repeat" description="PPR" evidence="3">
    <location>
        <begin position="799"/>
        <end position="833"/>
    </location>
</feature>
<keyword evidence="2" id="KW-0677">Repeat</keyword>
<dbReference type="EMBL" id="PGOL01002671">
    <property type="protein sequence ID" value="PKI46134.1"/>
    <property type="molecule type" value="Genomic_DNA"/>
</dbReference>
<keyword evidence="5" id="KW-1185">Reference proteome</keyword>
<feature type="repeat" description="PPR" evidence="3">
    <location>
        <begin position="381"/>
        <end position="415"/>
    </location>
</feature>
<feature type="repeat" description="PPR" evidence="3">
    <location>
        <begin position="416"/>
        <end position="450"/>
    </location>
</feature>
<dbReference type="STRING" id="22663.A0A2I0IQ55"/>
<dbReference type="PANTHER" id="PTHR47447:SF28">
    <property type="entry name" value="PENTACOTRIPEPTIDE-REPEAT REGION OF PRORP DOMAIN-CONTAINING PROTEIN"/>
    <property type="match status" value="1"/>
</dbReference>
<feature type="repeat" description="PPR" evidence="3">
    <location>
        <begin position="316"/>
        <end position="346"/>
    </location>
</feature>
<feature type="repeat" description="PPR" evidence="3">
    <location>
        <begin position="211"/>
        <end position="245"/>
    </location>
</feature>
<dbReference type="PROSITE" id="PS51375">
    <property type="entry name" value="PPR"/>
    <property type="match status" value="13"/>
</dbReference>